<keyword evidence="1" id="KW-0812">Transmembrane</keyword>
<evidence type="ECO:0000256" key="1">
    <source>
        <dbReference type="SAM" id="Phobius"/>
    </source>
</evidence>
<keyword evidence="1" id="KW-0472">Membrane</keyword>
<dbReference type="EMBL" id="GGMR01010214">
    <property type="protein sequence ID" value="MBY22833.1"/>
    <property type="molecule type" value="Transcribed_RNA"/>
</dbReference>
<feature type="transmembrane region" description="Helical" evidence="1">
    <location>
        <begin position="39"/>
        <end position="65"/>
    </location>
</feature>
<sequence>MDLPLFTTILPVGTKKKNICIYITAISVAEKMQSMLSGLLFLTVVVVVSSRVFFLIFFLPISFYFTCTRPKHSHDACVRAIVYILCSMSLIILYYNVSYYLYIRV</sequence>
<evidence type="ECO:0000313" key="2">
    <source>
        <dbReference type="EMBL" id="MBY22833.1"/>
    </source>
</evidence>
<protein>
    <submittedName>
        <fullName evidence="2">Uncharacterized protein</fullName>
    </submittedName>
</protein>
<accession>A0A2S2P040</accession>
<feature type="transmembrane region" description="Helical" evidence="1">
    <location>
        <begin position="77"/>
        <end position="97"/>
    </location>
</feature>
<organism evidence="2">
    <name type="scientific">Schizaphis graminum</name>
    <name type="common">Green bug aphid</name>
    <dbReference type="NCBI Taxonomy" id="13262"/>
    <lineage>
        <taxon>Eukaryota</taxon>
        <taxon>Metazoa</taxon>
        <taxon>Ecdysozoa</taxon>
        <taxon>Arthropoda</taxon>
        <taxon>Hexapoda</taxon>
        <taxon>Insecta</taxon>
        <taxon>Pterygota</taxon>
        <taxon>Neoptera</taxon>
        <taxon>Paraneoptera</taxon>
        <taxon>Hemiptera</taxon>
        <taxon>Sternorrhyncha</taxon>
        <taxon>Aphidomorpha</taxon>
        <taxon>Aphidoidea</taxon>
        <taxon>Aphididae</taxon>
        <taxon>Aphidini</taxon>
        <taxon>Schizaphis</taxon>
    </lineage>
</organism>
<reference evidence="2" key="1">
    <citation type="submission" date="2018-04" db="EMBL/GenBank/DDBJ databases">
        <title>Transcriptome of Schizaphis graminum biotype I.</title>
        <authorList>
            <person name="Scully E.D."/>
            <person name="Geib S.M."/>
            <person name="Palmer N.A."/>
            <person name="Koch K."/>
            <person name="Bradshaw J."/>
            <person name="Heng-Moss T."/>
            <person name="Sarath G."/>
        </authorList>
    </citation>
    <scope>NUCLEOTIDE SEQUENCE</scope>
</reference>
<proteinExistence type="predicted"/>
<dbReference type="AlphaFoldDB" id="A0A2S2P040"/>
<keyword evidence="1" id="KW-1133">Transmembrane helix</keyword>
<gene>
    <name evidence="2" type="ORF">g.20460</name>
</gene>
<name>A0A2S2P040_SCHGA</name>